<dbReference type="Proteomes" id="UP001146793">
    <property type="component" value="Unassembled WGS sequence"/>
</dbReference>
<organism evidence="2 4">
    <name type="scientific">Anaeramoeba flamelloides</name>
    <dbReference type="NCBI Taxonomy" id="1746091"/>
    <lineage>
        <taxon>Eukaryota</taxon>
        <taxon>Metamonada</taxon>
        <taxon>Anaeramoebidae</taxon>
        <taxon>Anaeramoeba</taxon>
    </lineage>
</organism>
<reference evidence="3" key="1">
    <citation type="submission" date="2022-08" db="EMBL/GenBank/DDBJ databases">
        <title>Novel sulfate-reducing endosymbionts in the free-living metamonad Anaeramoeba.</title>
        <authorList>
            <person name="Jerlstrom-Hultqvist J."/>
            <person name="Cepicka I."/>
            <person name="Gallot-Lavallee L."/>
            <person name="Salas-Leiva D."/>
            <person name="Curtis B.A."/>
            <person name="Zahonova K."/>
            <person name="Pipaliya S."/>
            <person name="Dacks J."/>
            <person name="Roger A.J."/>
        </authorList>
    </citation>
    <scope>NUCLEOTIDE SEQUENCE</scope>
    <source>
        <strain evidence="3">Schooner1</strain>
    </source>
</reference>
<reference evidence="2" key="2">
    <citation type="submission" date="2022-08" db="EMBL/GenBank/DDBJ databases">
        <title>Novel sulphate-reducing endosymbionts in the free-living metamonad Anaeramoeba.</title>
        <authorList>
            <person name="Jerlstrom-Hultqvist J."/>
            <person name="Cepicka I."/>
            <person name="Gallot-Lavallee L."/>
            <person name="Salas-Leiva D."/>
            <person name="Curtis B.A."/>
            <person name="Zahonova K."/>
            <person name="Pipaliya S."/>
            <person name="Dacks J."/>
            <person name="Roger A.J."/>
        </authorList>
    </citation>
    <scope>NUCLEOTIDE SEQUENCE</scope>
    <source>
        <strain evidence="2">Busselton2</strain>
    </source>
</reference>
<name>A0AAV7YT01_9EUKA</name>
<comment type="caution">
    <text evidence="2">The sequence shown here is derived from an EMBL/GenBank/DDBJ whole genome shotgun (WGS) entry which is preliminary data.</text>
</comment>
<proteinExistence type="predicted"/>
<feature type="region of interest" description="Disordered" evidence="1">
    <location>
        <begin position="115"/>
        <end position="140"/>
    </location>
</feature>
<dbReference type="Gene3D" id="1.10.287.110">
    <property type="entry name" value="DnaJ domain"/>
    <property type="match status" value="1"/>
</dbReference>
<evidence type="ECO:0000256" key="1">
    <source>
        <dbReference type="SAM" id="MobiDB-lite"/>
    </source>
</evidence>
<dbReference type="InterPro" id="IPR036869">
    <property type="entry name" value="J_dom_sf"/>
</dbReference>
<dbReference type="Pfam" id="PF03656">
    <property type="entry name" value="Pam16"/>
    <property type="match status" value="1"/>
</dbReference>
<protein>
    <submittedName>
        <fullName evidence="2">Import inner membrane translocase subunit tim16</fullName>
    </submittedName>
</protein>
<dbReference type="EMBL" id="JANTQA010000047">
    <property type="protein sequence ID" value="KAJ3432916.1"/>
    <property type="molecule type" value="Genomic_DNA"/>
</dbReference>
<dbReference type="Proteomes" id="UP001150062">
    <property type="component" value="Unassembled WGS sequence"/>
</dbReference>
<evidence type="ECO:0000313" key="3">
    <source>
        <dbReference type="EMBL" id="KAJ6246845.1"/>
    </source>
</evidence>
<evidence type="ECO:0000313" key="4">
    <source>
        <dbReference type="Proteomes" id="UP001146793"/>
    </source>
</evidence>
<gene>
    <name evidence="2" type="ORF">M0812_21862</name>
    <name evidence="3" type="ORF">M0813_02098</name>
</gene>
<keyword evidence="5" id="KW-1185">Reference proteome</keyword>
<sequence>MVYALQDLTKIGWLATKNVTSVISKSFTETAAVNSPSSKNILKRFLAGIFGIEFRSPLTLPESLSILGIEKLTDPLLVRKRSEKLWEDNNPEKGGSVYLQEKILLSTKLLLEHLEKNPPQYRQNENSQEGETENENEKEN</sequence>
<evidence type="ECO:0000313" key="5">
    <source>
        <dbReference type="Proteomes" id="UP001150062"/>
    </source>
</evidence>
<evidence type="ECO:0000313" key="2">
    <source>
        <dbReference type="EMBL" id="KAJ3432916.1"/>
    </source>
</evidence>
<dbReference type="EMBL" id="JAOAOG010000131">
    <property type="protein sequence ID" value="KAJ6246845.1"/>
    <property type="molecule type" value="Genomic_DNA"/>
</dbReference>
<dbReference type="AlphaFoldDB" id="A0AAV7YT01"/>
<accession>A0AAV7YT01</accession>